<dbReference type="PANTHER" id="PTHR35841">
    <property type="entry name" value="PHOSPHONATES-BINDING PERIPLASMIC PROTEIN"/>
    <property type="match status" value="1"/>
</dbReference>
<keyword evidence="2 3" id="KW-0732">Signal</keyword>
<feature type="chain" id="PRO_5036782230" evidence="3">
    <location>
        <begin position="24"/>
        <end position="333"/>
    </location>
</feature>
<dbReference type="GO" id="GO:0043190">
    <property type="term" value="C:ATP-binding cassette (ABC) transporter complex"/>
    <property type="evidence" value="ECO:0007669"/>
    <property type="project" value="InterPro"/>
</dbReference>
<dbReference type="InterPro" id="IPR005770">
    <property type="entry name" value="PhnD"/>
</dbReference>
<evidence type="ECO:0000313" key="4">
    <source>
        <dbReference type="EMBL" id="MBJ3777625.1"/>
    </source>
</evidence>
<dbReference type="NCBIfam" id="TIGR03431">
    <property type="entry name" value="PhnD"/>
    <property type="match status" value="1"/>
</dbReference>
<evidence type="ECO:0000256" key="1">
    <source>
        <dbReference type="ARBA" id="ARBA00007162"/>
    </source>
</evidence>
<organism evidence="4 5">
    <name type="scientific">Acuticoccus mangrovi</name>
    <dbReference type="NCBI Taxonomy" id="2796142"/>
    <lineage>
        <taxon>Bacteria</taxon>
        <taxon>Pseudomonadati</taxon>
        <taxon>Pseudomonadota</taxon>
        <taxon>Alphaproteobacteria</taxon>
        <taxon>Hyphomicrobiales</taxon>
        <taxon>Amorphaceae</taxon>
        <taxon>Acuticoccus</taxon>
    </lineage>
</organism>
<dbReference type="Proteomes" id="UP000609531">
    <property type="component" value="Unassembled WGS sequence"/>
</dbReference>
<accession>A0A934MI67</accession>
<dbReference type="Gene3D" id="1.20.58.90">
    <property type="match status" value="1"/>
</dbReference>
<feature type="signal peptide" evidence="3">
    <location>
        <begin position="1"/>
        <end position="23"/>
    </location>
</feature>
<dbReference type="SUPFAM" id="SSF53850">
    <property type="entry name" value="Periplasmic binding protein-like II"/>
    <property type="match status" value="1"/>
</dbReference>
<dbReference type="PANTHER" id="PTHR35841:SF1">
    <property type="entry name" value="PHOSPHONATES-BINDING PERIPLASMIC PROTEIN"/>
    <property type="match status" value="1"/>
</dbReference>
<dbReference type="EMBL" id="JAEKJA010000018">
    <property type="protein sequence ID" value="MBJ3777625.1"/>
    <property type="molecule type" value="Genomic_DNA"/>
</dbReference>
<evidence type="ECO:0000313" key="5">
    <source>
        <dbReference type="Proteomes" id="UP000609531"/>
    </source>
</evidence>
<dbReference type="RefSeq" id="WP_198883528.1">
    <property type="nucleotide sequence ID" value="NZ_JAEKJA010000018.1"/>
</dbReference>
<dbReference type="InterPro" id="IPR017797">
    <property type="entry name" value="Phosphnate-bd"/>
</dbReference>
<dbReference type="GO" id="GO:0015716">
    <property type="term" value="P:organic phosphonate transport"/>
    <property type="evidence" value="ECO:0007669"/>
    <property type="project" value="InterPro"/>
</dbReference>
<proteinExistence type="inferred from homology"/>
<reference evidence="4" key="1">
    <citation type="submission" date="2020-12" db="EMBL/GenBank/DDBJ databases">
        <title>Bacterial taxonomy.</title>
        <authorList>
            <person name="Pan X."/>
        </authorList>
    </citation>
    <scope>NUCLEOTIDE SEQUENCE</scope>
    <source>
        <strain evidence="4">B2012</strain>
    </source>
</reference>
<evidence type="ECO:0000256" key="2">
    <source>
        <dbReference type="ARBA" id="ARBA00022729"/>
    </source>
</evidence>
<dbReference type="Pfam" id="PF12974">
    <property type="entry name" value="Phosphonate-bd"/>
    <property type="match status" value="1"/>
</dbReference>
<dbReference type="AlphaFoldDB" id="A0A934MI67"/>
<dbReference type="GO" id="GO:0055085">
    <property type="term" value="P:transmembrane transport"/>
    <property type="evidence" value="ECO:0007669"/>
    <property type="project" value="InterPro"/>
</dbReference>
<comment type="similarity">
    <text evidence="1">Belongs to the phosphate/phosphite/phosphonate binding protein family.</text>
</comment>
<protein>
    <submittedName>
        <fullName evidence="4">Phosphonate ABC transporter substrate-binding protein</fullName>
    </submittedName>
</protein>
<keyword evidence="5" id="KW-1185">Reference proteome</keyword>
<dbReference type="Gene3D" id="3.40.190.10">
    <property type="entry name" value="Periplasmic binding protein-like II"/>
    <property type="match status" value="2"/>
</dbReference>
<dbReference type="NCBIfam" id="TIGR01098">
    <property type="entry name" value="3A0109s03R"/>
    <property type="match status" value="1"/>
</dbReference>
<name>A0A934MI67_9HYPH</name>
<comment type="caution">
    <text evidence="4">The sequence shown here is derived from an EMBL/GenBank/DDBJ whole genome shotgun (WGS) entry which is preliminary data.</text>
</comment>
<evidence type="ECO:0000256" key="3">
    <source>
        <dbReference type="SAM" id="SignalP"/>
    </source>
</evidence>
<sequence length="333" mass="35969">MNKTVQALAAAAIAAALAGPAVADDIETINFGIISTESQQNLRGQWDPFLAAMEEKTGYKVKPFFASDYAGVIEGMRFGKVDVAWYGNKSAMEAVDRANGEVFVQTVDVSGNPGYWSLILAPADSKLESLDDLLTCDGTLNFGIGDPNSTSGYLVPMTFIFAKNGIDPKTCFKTVRNANHETNALAVANGQVDAASNNTENLARIEQNNPEAFKKIKIIWKSPLIPADPIVWRKDLPDAAKEKIRTFFLTYGTDDSDGDVEAERDVLAGLAWAPFRASSDAQLLPIRVMELSKEIALTQGDGSLSDEAKAKKVAELEAQQAAYQDEIAAQPQN</sequence>
<gene>
    <name evidence="4" type="primary">phnD</name>
    <name evidence="4" type="ORF">JCR33_18110</name>
</gene>